<keyword evidence="2" id="KW-0813">Transport</keyword>
<feature type="transmembrane region" description="Helical" evidence="7">
    <location>
        <begin position="87"/>
        <end position="110"/>
    </location>
</feature>
<feature type="transmembrane region" description="Helical" evidence="7">
    <location>
        <begin position="179"/>
        <end position="200"/>
    </location>
</feature>
<dbReference type="AlphaFoldDB" id="A0A238FCE0"/>
<keyword evidence="3 7" id="KW-0812">Transmembrane</keyword>
<gene>
    <name evidence="8" type="ORF">BQ2448_1067</name>
</gene>
<evidence type="ECO:0000256" key="4">
    <source>
        <dbReference type="ARBA" id="ARBA00022989"/>
    </source>
</evidence>
<dbReference type="GO" id="GO:0016020">
    <property type="term" value="C:membrane"/>
    <property type="evidence" value="ECO:0007669"/>
    <property type="project" value="UniProtKB-SubCell"/>
</dbReference>
<evidence type="ECO:0000313" key="8">
    <source>
        <dbReference type="EMBL" id="SCV69673.1"/>
    </source>
</evidence>
<protein>
    <submittedName>
        <fullName evidence="8">BQ2448_1067 protein</fullName>
    </submittedName>
</protein>
<dbReference type="PROSITE" id="PS00218">
    <property type="entry name" value="AMINO_ACID_PERMEASE_1"/>
    <property type="match status" value="1"/>
</dbReference>
<dbReference type="PIRSF" id="PIRSF006060">
    <property type="entry name" value="AA_transporter"/>
    <property type="match status" value="1"/>
</dbReference>
<dbReference type="InterPro" id="IPR004840">
    <property type="entry name" value="Amino_acid_permease_CS"/>
</dbReference>
<proteinExistence type="predicted"/>
<dbReference type="OrthoDB" id="4476201at2759"/>
<evidence type="ECO:0000256" key="3">
    <source>
        <dbReference type="ARBA" id="ARBA00022692"/>
    </source>
</evidence>
<reference evidence="9" key="1">
    <citation type="submission" date="2016-09" db="EMBL/GenBank/DDBJ databases">
        <authorList>
            <person name="Jeantristanb JTB J.-T."/>
            <person name="Ricardo R."/>
        </authorList>
    </citation>
    <scope>NUCLEOTIDE SEQUENCE [LARGE SCALE GENOMIC DNA]</scope>
</reference>
<feature type="transmembrane region" description="Helical" evidence="7">
    <location>
        <begin position="293"/>
        <end position="317"/>
    </location>
</feature>
<feature type="transmembrane region" description="Helical" evidence="7">
    <location>
        <begin position="496"/>
        <end position="514"/>
    </location>
</feature>
<dbReference type="Proteomes" id="UP000198372">
    <property type="component" value="Unassembled WGS sequence"/>
</dbReference>
<feature type="transmembrane region" description="Helical" evidence="7">
    <location>
        <begin position="397"/>
        <end position="419"/>
    </location>
</feature>
<evidence type="ECO:0000256" key="5">
    <source>
        <dbReference type="ARBA" id="ARBA00023136"/>
    </source>
</evidence>
<evidence type="ECO:0000313" key="9">
    <source>
        <dbReference type="Proteomes" id="UP000198372"/>
    </source>
</evidence>
<dbReference type="GO" id="GO:0006865">
    <property type="term" value="P:amino acid transport"/>
    <property type="evidence" value="ECO:0007669"/>
    <property type="project" value="InterPro"/>
</dbReference>
<evidence type="ECO:0000256" key="2">
    <source>
        <dbReference type="ARBA" id="ARBA00022448"/>
    </source>
</evidence>
<dbReference type="Pfam" id="PF13520">
    <property type="entry name" value="AA_permease_2"/>
    <property type="match status" value="1"/>
</dbReference>
<dbReference type="PANTHER" id="PTHR45649:SF26">
    <property type="entry name" value="OS04G0435100 PROTEIN"/>
    <property type="match status" value="1"/>
</dbReference>
<keyword evidence="9" id="KW-1185">Reference proteome</keyword>
<evidence type="ECO:0000256" key="6">
    <source>
        <dbReference type="SAM" id="MobiDB-lite"/>
    </source>
</evidence>
<keyword evidence="5 7" id="KW-0472">Membrane</keyword>
<dbReference type="Gene3D" id="1.20.1740.10">
    <property type="entry name" value="Amino acid/polyamine transporter I"/>
    <property type="match status" value="1"/>
</dbReference>
<feature type="transmembrane region" description="Helical" evidence="7">
    <location>
        <begin position="148"/>
        <end position="172"/>
    </location>
</feature>
<sequence>MPAGVIDVHPEKHHHQPAYDDGQPKTAGVMEAQMQDQDRLAALGVNSELKRGWGLLESFGSSFSIISVVTGITTLFATGLASGGPAVMAFGWIFVSFFTMFVAASMAEIVSAVPTSGGPYHWSALLAPPKYSAFAAWATGYFNLLGQVAVTTGISFGLAGVISTVAALHGYVPSAPKTIGIYAAILVSHGIINTFGIRLLGFFNRASILLQSVGVGALAISVLAKAPRLRSGREIFLTFNDGTGLDGVGWGQRASNAYVACIGILLAQYTITGFNASAHMSEETRSAARTAPLGVITAVGASSLWGFFYLLSLLAAIQNLEDTISNSVGNPVLKIFLDCFGDPGATIAFAFICVCIYLCGLFSVTANSRMMYAFSRERALPGFFDHVESRSSSPVRAIWLAVVLAFCLALPSLGSAVAFSAATSIATIGLYISYVIPIGIRLFAHDRFLEIRGPWHLGVAGRPVAAVSLLYVCFITIVFCLPQLNPVDRETLNYTPVAVGIIALYTVLSWFLFARRWYKGPRLSEYFSGLFPTRLKWQEPRSSCDHLTPLSLFSVALAEAALEPGMPVIAQLESGDEKDKVANVGVERVITQ</sequence>
<name>A0A238FCE0_9BASI</name>
<feature type="transmembrane region" description="Helical" evidence="7">
    <location>
        <begin position="425"/>
        <end position="444"/>
    </location>
</feature>
<accession>A0A238FCE0</accession>
<keyword evidence="4 7" id="KW-1133">Transmembrane helix</keyword>
<feature type="transmembrane region" description="Helical" evidence="7">
    <location>
        <begin position="464"/>
        <end position="484"/>
    </location>
</feature>
<dbReference type="EMBL" id="FMSP01000005">
    <property type="protein sequence ID" value="SCV69673.1"/>
    <property type="molecule type" value="Genomic_DNA"/>
</dbReference>
<evidence type="ECO:0000256" key="1">
    <source>
        <dbReference type="ARBA" id="ARBA00004141"/>
    </source>
</evidence>
<dbReference type="InterPro" id="IPR002293">
    <property type="entry name" value="AA/rel_permease1"/>
</dbReference>
<organism evidence="8 9">
    <name type="scientific">Microbotryum intermedium</name>
    <dbReference type="NCBI Taxonomy" id="269621"/>
    <lineage>
        <taxon>Eukaryota</taxon>
        <taxon>Fungi</taxon>
        <taxon>Dikarya</taxon>
        <taxon>Basidiomycota</taxon>
        <taxon>Pucciniomycotina</taxon>
        <taxon>Microbotryomycetes</taxon>
        <taxon>Microbotryales</taxon>
        <taxon>Microbotryaceae</taxon>
        <taxon>Microbotryum</taxon>
    </lineage>
</organism>
<dbReference type="GO" id="GO:0022857">
    <property type="term" value="F:transmembrane transporter activity"/>
    <property type="evidence" value="ECO:0007669"/>
    <property type="project" value="InterPro"/>
</dbReference>
<feature type="transmembrane region" description="Helical" evidence="7">
    <location>
        <begin position="59"/>
        <end position="81"/>
    </location>
</feature>
<dbReference type="STRING" id="269621.A0A238FCE0"/>
<feature type="region of interest" description="Disordered" evidence="6">
    <location>
        <begin position="1"/>
        <end position="25"/>
    </location>
</feature>
<feature type="transmembrane region" description="Helical" evidence="7">
    <location>
        <begin position="347"/>
        <end position="366"/>
    </location>
</feature>
<comment type="subcellular location">
    <subcellularLocation>
        <location evidence="1">Membrane</location>
        <topology evidence="1">Multi-pass membrane protein</topology>
    </subcellularLocation>
</comment>
<evidence type="ECO:0000256" key="7">
    <source>
        <dbReference type="SAM" id="Phobius"/>
    </source>
</evidence>
<dbReference type="PANTHER" id="PTHR45649">
    <property type="entry name" value="AMINO-ACID PERMEASE BAT1"/>
    <property type="match status" value="1"/>
</dbReference>